<evidence type="ECO:0000256" key="1">
    <source>
        <dbReference type="SAM" id="MobiDB-lite"/>
    </source>
</evidence>
<feature type="chain" id="PRO_5036435308" evidence="2">
    <location>
        <begin position="18"/>
        <end position="114"/>
    </location>
</feature>
<evidence type="ECO:0000256" key="2">
    <source>
        <dbReference type="SAM" id="SignalP"/>
    </source>
</evidence>
<evidence type="ECO:0000313" key="4">
    <source>
        <dbReference type="EMBL" id="KAG2885504.1"/>
    </source>
</evidence>
<keyword evidence="2" id="KW-0732">Signal</keyword>
<name>A0A8T1ARH8_9STRA</name>
<comment type="caution">
    <text evidence="4">The sequence shown here is derived from an EMBL/GenBank/DDBJ whole genome shotgun (WGS) entry which is preliminary data.</text>
</comment>
<organism evidence="4 6">
    <name type="scientific">Phytophthora cactorum</name>
    <dbReference type="NCBI Taxonomy" id="29920"/>
    <lineage>
        <taxon>Eukaryota</taxon>
        <taxon>Sar</taxon>
        <taxon>Stramenopiles</taxon>
        <taxon>Oomycota</taxon>
        <taxon>Peronosporomycetes</taxon>
        <taxon>Peronosporales</taxon>
        <taxon>Peronosporaceae</taxon>
        <taxon>Phytophthora</taxon>
    </lineage>
</organism>
<feature type="compositionally biased region" description="Polar residues" evidence="1">
    <location>
        <begin position="64"/>
        <end position="76"/>
    </location>
</feature>
<dbReference type="Proteomes" id="UP000735874">
    <property type="component" value="Unassembled WGS sequence"/>
</dbReference>
<dbReference type="VEuPathDB" id="FungiDB:PC110_g20625"/>
<gene>
    <name evidence="3" type="ORF">PC113_g21258</name>
    <name evidence="4" type="ORF">PC115_g20995</name>
    <name evidence="5" type="ORF">PC117_g23390</name>
</gene>
<dbReference type="EMBL" id="RCMK01001412">
    <property type="protein sequence ID" value="KAG2894808.1"/>
    <property type="molecule type" value="Genomic_DNA"/>
</dbReference>
<dbReference type="EMBL" id="RCMI01001414">
    <property type="protein sequence ID" value="KAG2885504.1"/>
    <property type="molecule type" value="Genomic_DNA"/>
</dbReference>
<reference evidence="4" key="1">
    <citation type="submission" date="2018-10" db="EMBL/GenBank/DDBJ databases">
        <title>Effector identification in a new, highly contiguous assembly of the strawberry crown rot pathogen Phytophthora cactorum.</title>
        <authorList>
            <person name="Armitage A.D."/>
            <person name="Nellist C.F."/>
            <person name="Bates H."/>
            <person name="Vickerstaff R.J."/>
            <person name="Harrison R.J."/>
        </authorList>
    </citation>
    <scope>NUCLEOTIDE SEQUENCE</scope>
    <source>
        <strain evidence="3">15-7</strain>
        <strain evidence="4">4032</strain>
        <strain evidence="5">4040</strain>
    </source>
</reference>
<evidence type="ECO:0000313" key="6">
    <source>
        <dbReference type="Proteomes" id="UP000774804"/>
    </source>
</evidence>
<accession>A0A8T1ARH8</accession>
<proteinExistence type="predicted"/>
<dbReference type="AlphaFoldDB" id="A0A8T1ARH8"/>
<dbReference type="EMBL" id="RCMG01001349">
    <property type="protein sequence ID" value="KAG2829615.1"/>
    <property type="molecule type" value="Genomic_DNA"/>
</dbReference>
<sequence>MLAGAVVWSLLPLLVVAQDDQVSYSRRKAKRQRELEAAVAAAIVNTPKADDSHAIDVPYEQHLQHNTGSTYTSSTTHPHRSGNTYGGGPYSSTTGQSHESNRDVARVSGVIAAL</sequence>
<evidence type="ECO:0000313" key="5">
    <source>
        <dbReference type="EMBL" id="KAG2894808.1"/>
    </source>
</evidence>
<evidence type="ECO:0000313" key="3">
    <source>
        <dbReference type="EMBL" id="KAG2829615.1"/>
    </source>
</evidence>
<dbReference type="Proteomes" id="UP000736787">
    <property type="component" value="Unassembled WGS sequence"/>
</dbReference>
<feature type="region of interest" description="Disordered" evidence="1">
    <location>
        <begin position="61"/>
        <end position="114"/>
    </location>
</feature>
<protein>
    <submittedName>
        <fullName evidence="4">Uncharacterized protein</fullName>
    </submittedName>
</protein>
<feature type="signal peptide" evidence="2">
    <location>
        <begin position="1"/>
        <end position="17"/>
    </location>
</feature>
<dbReference type="Proteomes" id="UP000774804">
    <property type="component" value="Unassembled WGS sequence"/>
</dbReference>